<dbReference type="SUPFAM" id="SSF51430">
    <property type="entry name" value="NAD(P)-linked oxidoreductase"/>
    <property type="match status" value="1"/>
</dbReference>
<dbReference type="Proteomes" id="UP000019375">
    <property type="component" value="Unassembled WGS sequence"/>
</dbReference>
<name>A0A8J2T9G1_ZYGB2</name>
<protein>
    <submittedName>
        <fullName evidence="3">ZYBA0S08-03774g1_1</fullName>
    </submittedName>
</protein>
<dbReference type="PANTHER" id="PTHR43625">
    <property type="entry name" value="AFLATOXIN B1 ALDEHYDE REDUCTASE"/>
    <property type="match status" value="1"/>
</dbReference>
<dbReference type="InterPro" id="IPR050791">
    <property type="entry name" value="Aldo-Keto_reductase"/>
</dbReference>
<evidence type="ECO:0000313" key="4">
    <source>
        <dbReference type="Proteomes" id="UP000019375"/>
    </source>
</evidence>
<dbReference type="GO" id="GO:0005737">
    <property type="term" value="C:cytoplasm"/>
    <property type="evidence" value="ECO:0007669"/>
    <property type="project" value="TreeGrafter"/>
</dbReference>
<accession>A0A8J2T9G1</accession>
<dbReference type="Pfam" id="PF00248">
    <property type="entry name" value="Aldo_ket_red"/>
    <property type="match status" value="1"/>
</dbReference>
<dbReference type="AlphaFoldDB" id="A0A8J2T9G1"/>
<feature type="domain" description="NADP-dependent oxidoreductase" evidence="2">
    <location>
        <begin position="17"/>
        <end position="327"/>
    </location>
</feature>
<dbReference type="GO" id="GO:0016491">
    <property type="term" value="F:oxidoreductase activity"/>
    <property type="evidence" value="ECO:0007669"/>
    <property type="project" value="UniProtKB-KW"/>
</dbReference>
<evidence type="ECO:0000259" key="2">
    <source>
        <dbReference type="Pfam" id="PF00248"/>
    </source>
</evidence>
<organism evidence="3 4">
    <name type="scientific">Zygosaccharomyces bailii (strain CLIB 213 / ATCC 58445 / CBS 680 / BCRC 21525 / NBRC 1098 / NCYC 1416 / NRRL Y-2227)</name>
    <dbReference type="NCBI Taxonomy" id="1333698"/>
    <lineage>
        <taxon>Eukaryota</taxon>
        <taxon>Fungi</taxon>
        <taxon>Dikarya</taxon>
        <taxon>Ascomycota</taxon>
        <taxon>Saccharomycotina</taxon>
        <taxon>Saccharomycetes</taxon>
        <taxon>Saccharomycetales</taxon>
        <taxon>Saccharomycetaceae</taxon>
        <taxon>Zygosaccharomyces</taxon>
    </lineage>
</organism>
<dbReference type="OrthoDB" id="37537at2759"/>
<dbReference type="EMBL" id="HG316461">
    <property type="protein sequence ID" value="CDF90817.1"/>
    <property type="molecule type" value="Genomic_DNA"/>
</dbReference>
<keyword evidence="4" id="KW-1185">Reference proteome</keyword>
<reference evidence="4" key="1">
    <citation type="journal article" date="2013" name="Genome Announc.">
        <title>Genome sequence of the food spoilage yeast Zygosaccharomyces bailii CLIB 213(T).</title>
        <authorList>
            <person name="Galeote V."/>
            <person name="Bigey F."/>
            <person name="Devillers H."/>
            <person name="Neuveglise C."/>
            <person name="Dequin S."/>
        </authorList>
    </citation>
    <scope>NUCLEOTIDE SEQUENCE [LARGE SCALE GENOMIC DNA]</scope>
    <source>
        <strain evidence="4">CLIB 213 / ATCC 58445 / CBS 680 / CCRC 21525 / NBRC 1098 / NCYC 1416 / NRRL Y-2227</strain>
    </source>
</reference>
<proteinExistence type="predicted"/>
<keyword evidence="1" id="KW-0560">Oxidoreductase</keyword>
<dbReference type="Gene3D" id="3.20.20.100">
    <property type="entry name" value="NADP-dependent oxidoreductase domain"/>
    <property type="match status" value="1"/>
</dbReference>
<dbReference type="PANTHER" id="PTHR43625:SF78">
    <property type="entry name" value="PYRIDOXAL REDUCTASE-RELATED"/>
    <property type="match status" value="1"/>
</dbReference>
<sequence length="341" mass="37934">MSKTGELKRQLNQLHTGYGLMSLTWRADPVPQEQAFEAMELVVSLAQASGNKAFFNVGEFYGPDYSNLELVKAFFEAKPELREHVLISCKGGIDNATLSPKGKYADVLSSIEQCVKHLGTHLDIFEVARLDKSLGGEYPRESFEAMASMVDKGIIDGISLSEVTADEIRAIGHDWAKYLVCVEVELSMFSPQILHNGVLDACNNLGLIVIAYSPLGRGLLTGTITKDSAFKDFRSSLKRFQKDSLQKNLALTEFLQDQIVDQRSSTNPISLPQVALGWVKSLNNGKYPHTHIVPIPSGSDKRKVKENFDESRAKLTVSEIEKINEFLKSFNVVGDRYEWVS</sequence>
<dbReference type="CDD" id="cd19077">
    <property type="entry name" value="AKR_AKR8A1-2"/>
    <property type="match status" value="1"/>
</dbReference>
<gene>
    <name evidence="3" type="ORF">BN860_03774g</name>
</gene>
<evidence type="ECO:0000313" key="3">
    <source>
        <dbReference type="EMBL" id="CDF90817.1"/>
    </source>
</evidence>
<evidence type="ECO:0000256" key="1">
    <source>
        <dbReference type="ARBA" id="ARBA00023002"/>
    </source>
</evidence>
<dbReference type="InterPro" id="IPR023210">
    <property type="entry name" value="NADP_OxRdtase_dom"/>
</dbReference>
<dbReference type="InterPro" id="IPR036812">
    <property type="entry name" value="NAD(P)_OxRdtase_dom_sf"/>
</dbReference>